<dbReference type="AlphaFoldDB" id="A0AAD5JF05"/>
<reference evidence="1" key="1">
    <citation type="journal article" date="2022" name="Plant J.">
        <title>Strategies of tolerance reflected in two North American maple genomes.</title>
        <authorList>
            <person name="McEvoy S.L."/>
            <person name="Sezen U.U."/>
            <person name="Trouern-Trend A."/>
            <person name="McMahon S.M."/>
            <person name="Schaberg P.G."/>
            <person name="Yang J."/>
            <person name="Wegrzyn J.L."/>
            <person name="Swenson N.G."/>
        </authorList>
    </citation>
    <scope>NUCLEOTIDE SEQUENCE</scope>
    <source>
        <strain evidence="1">91603</strain>
    </source>
</reference>
<comment type="caution">
    <text evidence="1">The sequence shown here is derived from an EMBL/GenBank/DDBJ whole genome shotgun (WGS) entry which is preliminary data.</text>
</comment>
<protein>
    <submittedName>
        <fullName evidence="1">Uncharacterized protein</fullName>
    </submittedName>
</protein>
<sequence>MDGGRKDVAPEVLTLVSICQLGGNQQGNSADAVAADHSNSVDAAMEAGVVAAAERLASMGEQLAAWS</sequence>
<proteinExistence type="predicted"/>
<organism evidence="1 2">
    <name type="scientific">Acer negundo</name>
    <name type="common">Box elder</name>
    <dbReference type="NCBI Taxonomy" id="4023"/>
    <lineage>
        <taxon>Eukaryota</taxon>
        <taxon>Viridiplantae</taxon>
        <taxon>Streptophyta</taxon>
        <taxon>Embryophyta</taxon>
        <taxon>Tracheophyta</taxon>
        <taxon>Spermatophyta</taxon>
        <taxon>Magnoliopsida</taxon>
        <taxon>eudicotyledons</taxon>
        <taxon>Gunneridae</taxon>
        <taxon>Pentapetalae</taxon>
        <taxon>rosids</taxon>
        <taxon>malvids</taxon>
        <taxon>Sapindales</taxon>
        <taxon>Sapindaceae</taxon>
        <taxon>Hippocastanoideae</taxon>
        <taxon>Acereae</taxon>
        <taxon>Acer</taxon>
    </lineage>
</organism>
<gene>
    <name evidence="1" type="ORF">LWI28_022927</name>
</gene>
<dbReference type="Proteomes" id="UP001064489">
    <property type="component" value="Chromosome 1"/>
</dbReference>
<keyword evidence="2" id="KW-1185">Reference proteome</keyword>
<name>A0AAD5JF05_ACENE</name>
<reference evidence="1" key="2">
    <citation type="submission" date="2023-02" db="EMBL/GenBank/DDBJ databases">
        <authorList>
            <person name="Swenson N.G."/>
            <person name="Wegrzyn J.L."/>
            <person name="Mcevoy S.L."/>
        </authorList>
    </citation>
    <scope>NUCLEOTIDE SEQUENCE</scope>
    <source>
        <strain evidence="1">91603</strain>
        <tissue evidence="1">Leaf</tissue>
    </source>
</reference>
<evidence type="ECO:0000313" key="2">
    <source>
        <dbReference type="Proteomes" id="UP001064489"/>
    </source>
</evidence>
<dbReference type="EMBL" id="JAJSOW010000003">
    <property type="protein sequence ID" value="KAI9196322.1"/>
    <property type="molecule type" value="Genomic_DNA"/>
</dbReference>
<accession>A0AAD5JF05</accession>
<evidence type="ECO:0000313" key="1">
    <source>
        <dbReference type="EMBL" id="KAI9196322.1"/>
    </source>
</evidence>